<feature type="region of interest" description="Disordered" evidence="11">
    <location>
        <begin position="1"/>
        <end position="22"/>
    </location>
</feature>
<dbReference type="GO" id="GO:0016055">
    <property type="term" value="P:Wnt signaling pathway"/>
    <property type="evidence" value="ECO:0007669"/>
    <property type="project" value="UniProtKB-KW"/>
</dbReference>
<dbReference type="InterPro" id="IPR036020">
    <property type="entry name" value="WW_dom_sf"/>
</dbReference>
<evidence type="ECO:0000313" key="13">
    <source>
        <dbReference type="EMBL" id="GFR69832.1"/>
    </source>
</evidence>
<keyword evidence="5" id="KW-0879">Wnt signaling pathway</keyword>
<dbReference type="Pfam" id="PF00397">
    <property type="entry name" value="WW"/>
    <property type="match status" value="2"/>
</dbReference>
<dbReference type="PROSITE" id="PS01159">
    <property type="entry name" value="WW_DOMAIN_1"/>
    <property type="match status" value="2"/>
</dbReference>
<gene>
    <name evidence="13" type="ORF">ElyMa_003768400</name>
</gene>
<dbReference type="FunFam" id="3.40.50.720:FF:000353">
    <property type="entry name" value="WW domain-containing oxidoreductase"/>
    <property type="match status" value="1"/>
</dbReference>
<evidence type="ECO:0000259" key="12">
    <source>
        <dbReference type="PROSITE" id="PS50020"/>
    </source>
</evidence>
<organism evidence="13 14">
    <name type="scientific">Elysia marginata</name>
    <dbReference type="NCBI Taxonomy" id="1093978"/>
    <lineage>
        <taxon>Eukaryota</taxon>
        <taxon>Metazoa</taxon>
        <taxon>Spiralia</taxon>
        <taxon>Lophotrochozoa</taxon>
        <taxon>Mollusca</taxon>
        <taxon>Gastropoda</taxon>
        <taxon>Heterobranchia</taxon>
        <taxon>Euthyneura</taxon>
        <taxon>Panpulmonata</taxon>
        <taxon>Sacoglossa</taxon>
        <taxon>Placobranchoidea</taxon>
        <taxon>Plakobranchidae</taxon>
        <taxon>Elysia</taxon>
    </lineage>
</organism>
<keyword evidence="10" id="KW-0458">Lysosome</keyword>
<dbReference type="InterPro" id="IPR036291">
    <property type="entry name" value="NAD(P)-bd_dom_sf"/>
</dbReference>
<dbReference type="PANTHER" id="PTHR24320">
    <property type="entry name" value="RETINOL DEHYDROGENASE"/>
    <property type="match status" value="1"/>
</dbReference>
<reference evidence="13 14" key="1">
    <citation type="journal article" date="2021" name="Elife">
        <title>Chloroplast acquisition without the gene transfer in kleptoplastic sea slugs, Plakobranchus ocellatus.</title>
        <authorList>
            <person name="Maeda T."/>
            <person name="Takahashi S."/>
            <person name="Yoshida T."/>
            <person name="Shimamura S."/>
            <person name="Takaki Y."/>
            <person name="Nagai Y."/>
            <person name="Toyoda A."/>
            <person name="Suzuki Y."/>
            <person name="Arimoto A."/>
            <person name="Ishii H."/>
            <person name="Satoh N."/>
            <person name="Nishiyama T."/>
            <person name="Hasebe M."/>
            <person name="Maruyama T."/>
            <person name="Minagawa J."/>
            <person name="Obokata J."/>
            <person name="Shigenobu S."/>
        </authorList>
    </citation>
    <scope>NUCLEOTIDE SEQUENCE [LARGE SCALE GENOMIC DNA]</scope>
</reference>
<dbReference type="GO" id="GO:0006915">
    <property type="term" value="P:apoptotic process"/>
    <property type="evidence" value="ECO:0007669"/>
    <property type="project" value="UniProtKB-KW"/>
</dbReference>
<keyword evidence="9" id="KW-0333">Golgi apparatus</keyword>
<evidence type="ECO:0000256" key="7">
    <source>
        <dbReference type="ARBA" id="ARBA00022857"/>
    </source>
</evidence>
<protein>
    <recommendedName>
        <fullName evidence="4">WW domain-containing oxidoreductase</fullName>
    </recommendedName>
</protein>
<dbReference type="Pfam" id="PF00106">
    <property type="entry name" value="adh_short"/>
    <property type="match status" value="1"/>
</dbReference>
<dbReference type="CDD" id="cd00201">
    <property type="entry name" value="WW"/>
    <property type="match status" value="2"/>
</dbReference>
<name>A0AAV4F8X8_9GAST</name>
<keyword evidence="14" id="KW-1185">Reference proteome</keyword>
<dbReference type="InterPro" id="IPR001202">
    <property type="entry name" value="WW_dom"/>
</dbReference>
<keyword evidence="6" id="KW-0053">Apoptosis</keyword>
<dbReference type="GO" id="GO:0005764">
    <property type="term" value="C:lysosome"/>
    <property type="evidence" value="ECO:0007669"/>
    <property type="project" value="UniProtKB-SubCell"/>
</dbReference>
<sequence>MATTRQAFDSDSEDEMPPGWEERVTTDGKVYYANHESKKTQWFHPVTGKKKTVKGELPYGWERNVADDGTVFYVDHINQKTTYTDPRLAFAEEVKDSPLDFRQKFDANSTALQVLMGRDLSEKYVLITGANSGIGFETARSLALHGATVVMACRDIASAKQARAAILNELSKAKVEIMHVDLASLASVKMLADKYIQNGWPLHILILNAGVFGVGFSVTEDNLEKTFQVNHLAHFYLTRLLVHVLMASAPARVVVVSSESHRMSSLSEQDLVVERVSPPKASSFWHFDAYNNSKLCNILFANELNCRLMPHGVVANSLHPGNMMSSGLARHWWLYRLIFALVRPFTKSMQQGASTTVYCAVAEELSNVGGLYFNNCCRCPPSKPTFSKSMATALWSLSEKLLDRRERQREL</sequence>
<accession>A0AAV4F8X8</accession>
<evidence type="ECO:0000256" key="10">
    <source>
        <dbReference type="ARBA" id="ARBA00023228"/>
    </source>
</evidence>
<dbReference type="SMART" id="SM00456">
    <property type="entry name" value="WW"/>
    <property type="match status" value="2"/>
</dbReference>
<dbReference type="PRINTS" id="PR00081">
    <property type="entry name" value="GDHRDH"/>
</dbReference>
<dbReference type="PROSITE" id="PS50020">
    <property type="entry name" value="WW_DOMAIN_2"/>
    <property type="match status" value="2"/>
</dbReference>
<evidence type="ECO:0000256" key="6">
    <source>
        <dbReference type="ARBA" id="ARBA00022703"/>
    </source>
</evidence>
<feature type="domain" description="WW" evidence="12">
    <location>
        <begin position="55"/>
        <end position="88"/>
    </location>
</feature>
<evidence type="ECO:0000256" key="1">
    <source>
        <dbReference type="ARBA" id="ARBA00004371"/>
    </source>
</evidence>
<evidence type="ECO:0000256" key="5">
    <source>
        <dbReference type="ARBA" id="ARBA00022687"/>
    </source>
</evidence>
<dbReference type="GO" id="GO:0016491">
    <property type="term" value="F:oxidoreductase activity"/>
    <property type="evidence" value="ECO:0007669"/>
    <property type="project" value="UniProtKB-KW"/>
</dbReference>
<dbReference type="GO" id="GO:0005794">
    <property type="term" value="C:Golgi apparatus"/>
    <property type="evidence" value="ECO:0007669"/>
    <property type="project" value="UniProtKB-SubCell"/>
</dbReference>
<keyword evidence="7" id="KW-0521">NADP</keyword>
<evidence type="ECO:0000256" key="3">
    <source>
        <dbReference type="ARBA" id="ARBA00006484"/>
    </source>
</evidence>
<evidence type="ECO:0000313" key="14">
    <source>
        <dbReference type="Proteomes" id="UP000762676"/>
    </source>
</evidence>
<dbReference type="Gene3D" id="2.20.70.10">
    <property type="match status" value="2"/>
</dbReference>
<evidence type="ECO:0000256" key="2">
    <source>
        <dbReference type="ARBA" id="ARBA00004555"/>
    </source>
</evidence>
<dbReference type="AlphaFoldDB" id="A0AAV4F8X8"/>
<comment type="caution">
    <text evidence="13">The sequence shown here is derived from an EMBL/GenBank/DDBJ whole genome shotgun (WGS) entry which is preliminary data.</text>
</comment>
<dbReference type="Proteomes" id="UP000762676">
    <property type="component" value="Unassembled WGS sequence"/>
</dbReference>
<dbReference type="InterPro" id="IPR002347">
    <property type="entry name" value="SDR_fam"/>
</dbReference>
<dbReference type="SUPFAM" id="SSF51045">
    <property type="entry name" value="WW domain"/>
    <property type="match status" value="2"/>
</dbReference>
<evidence type="ECO:0000256" key="11">
    <source>
        <dbReference type="SAM" id="MobiDB-lite"/>
    </source>
</evidence>
<evidence type="ECO:0000256" key="9">
    <source>
        <dbReference type="ARBA" id="ARBA00023034"/>
    </source>
</evidence>
<proteinExistence type="inferred from homology"/>
<dbReference type="EMBL" id="BMAT01007723">
    <property type="protein sequence ID" value="GFR69832.1"/>
    <property type="molecule type" value="Genomic_DNA"/>
</dbReference>
<comment type="subcellular location">
    <subcellularLocation>
        <location evidence="2">Golgi apparatus</location>
    </subcellularLocation>
    <subcellularLocation>
        <location evidence="1">Lysosome</location>
    </subcellularLocation>
</comment>
<evidence type="ECO:0000256" key="4">
    <source>
        <dbReference type="ARBA" id="ARBA00016094"/>
    </source>
</evidence>
<keyword evidence="8" id="KW-0560">Oxidoreductase</keyword>
<evidence type="ECO:0000256" key="8">
    <source>
        <dbReference type="ARBA" id="ARBA00023002"/>
    </source>
</evidence>
<dbReference type="PANTHER" id="PTHR24320:SF282">
    <property type="entry name" value="WW DOMAIN-CONTAINING OXIDOREDUCTASE"/>
    <property type="match status" value="1"/>
</dbReference>
<comment type="similarity">
    <text evidence="3">Belongs to the short-chain dehydrogenases/reductases (SDR) family.</text>
</comment>
<dbReference type="Gene3D" id="3.40.50.720">
    <property type="entry name" value="NAD(P)-binding Rossmann-like Domain"/>
    <property type="match status" value="1"/>
</dbReference>
<feature type="domain" description="WW" evidence="12">
    <location>
        <begin position="14"/>
        <end position="47"/>
    </location>
</feature>
<dbReference type="SUPFAM" id="SSF51735">
    <property type="entry name" value="NAD(P)-binding Rossmann-fold domains"/>
    <property type="match status" value="1"/>
</dbReference>